<evidence type="ECO:0000256" key="4">
    <source>
        <dbReference type="ARBA" id="ARBA00023180"/>
    </source>
</evidence>
<name>A0A9D3MPF6_ANGAN</name>
<evidence type="ECO:0000313" key="6">
    <source>
        <dbReference type="EMBL" id="KAG5851553.1"/>
    </source>
</evidence>
<dbReference type="SUPFAM" id="SSF48726">
    <property type="entry name" value="Immunoglobulin"/>
    <property type="match status" value="2"/>
</dbReference>
<organism evidence="6 7">
    <name type="scientific">Anguilla anguilla</name>
    <name type="common">European freshwater eel</name>
    <name type="synonym">Muraena anguilla</name>
    <dbReference type="NCBI Taxonomy" id="7936"/>
    <lineage>
        <taxon>Eukaryota</taxon>
        <taxon>Metazoa</taxon>
        <taxon>Chordata</taxon>
        <taxon>Craniata</taxon>
        <taxon>Vertebrata</taxon>
        <taxon>Euteleostomi</taxon>
        <taxon>Actinopterygii</taxon>
        <taxon>Neopterygii</taxon>
        <taxon>Teleostei</taxon>
        <taxon>Anguilliformes</taxon>
        <taxon>Anguillidae</taxon>
        <taxon>Anguilla</taxon>
    </lineage>
</organism>
<dbReference type="AlphaFoldDB" id="A0A9D3MPF6"/>
<evidence type="ECO:0000256" key="3">
    <source>
        <dbReference type="ARBA" id="ARBA00023136"/>
    </source>
</evidence>
<keyword evidence="3" id="KW-0472">Membrane</keyword>
<sequence length="252" mass="27365">TILDLTTGALTLTHLTEADSGEYVGELQIKGELVYHHQTVKVFDAVGKPAVTCQVNGSSVTLLCSGGDRPSTQYRWEGPAIEPQPGSQLKVEAAESSDAIYTCVLHNPVGESRTDFPVKSCFPAPGDVTPDIIVQSNGNFTLQPNVQGPLEEILWKRNHHKVVEFYQKKVVEYGQFKGRTILDLTTGALTLTHLTEADSGEYDGELQIKRELVYHHQTVKVFDAVGKPAVTCQVNGSSVTLLCSGGDRPSTQ</sequence>
<dbReference type="GO" id="GO:0016020">
    <property type="term" value="C:membrane"/>
    <property type="evidence" value="ECO:0007669"/>
    <property type="project" value="UniProtKB-SubCell"/>
</dbReference>
<dbReference type="InterPro" id="IPR013783">
    <property type="entry name" value="Ig-like_fold"/>
</dbReference>
<dbReference type="Gene3D" id="2.60.40.10">
    <property type="entry name" value="Immunoglobulins"/>
    <property type="match status" value="2"/>
</dbReference>
<keyword evidence="2" id="KW-0732">Signal</keyword>
<evidence type="ECO:0000259" key="5">
    <source>
        <dbReference type="PROSITE" id="PS50835"/>
    </source>
</evidence>
<dbReference type="InterPro" id="IPR007110">
    <property type="entry name" value="Ig-like_dom"/>
</dbReference>
<dbReference type="PANTHER" id="PTHR12080">
    <property type="entry name" value="SIGNALING LYMPHOCYTIC ACTIVATION MOLECULE"/>
    <property type="match status" value="1"/>
</dbReference>
<dbReference type="InterPro" id="IPR015631">
    <property type="entry name" value="CD2/SLAM_rcpt"/>
</dbReference>
<dbReference type="PROSITE" id="PS50835">
    <property type="entry name" value="IG_LIKE"/>
    <property type="match status" value="1"/>
</dbReference>
<feature type="domain" description="Ig-like" evidence="5">
    <location>
        <begin position="57"/>
        <end position="119"/>
    </location>
</feature>
<dbReference type="CDD" id="cd00096">
    <property type="entry name" value="Ig"/>
    <property type="match status" value="1"/>
</dbReference>
<feature type="non-terminal residue" evidence="6">
    <location>
        <position position="1"/>
    </location>
</feature>
<evidence type="ECO:0000256" key="1">
    <source>
        <dbReference type="ARBA" id="ARBA00004370"/>
    </source>
</evidence>
<comment type="subcellular location">
    <subcellularLocation>
        <location evidence="1">Membrane</location>
    </subcellularLocation>
</comment>
<dbReference type="Proteomes" id="UP001044222">
    <property type="component" value="Unassembled WGS sequence"/>
</dbReference>
<accession>A0A9D3MPF6</accession>
<keyword evidence="7" id="KW-1185">Reference proteome</keyword>
<feature type="non-terminal residue" evidence="6">
    <location>
        <position position="252"/>
    </location>
</feature>
<evidence type="ECO:0000313" key="7">
    <source>
        <dbReference type="Proteomes" id="UP001044222"/>
    </source>
</evidence>
<dbReference type="EMBL" id="JAFIRN010000003">
    <property type="protein sequence ID" value="KAG5851553.1"/>
    <property type="molecule type" value="Genomic_DNA"/>
</dbReference>
<dbReference type="InterPro" id="IPR036179">
    <property type="entry name" value="Ig-like_dom_sf"/>
</dbReference>
<protein>
    <recommendedName>
        <fullName evidence="5">Ig-like domain-containing protein</fullName>
    </recommendedName>
</protein>
<reference evidence="6" key="1">
    <citation type="submission" date="2021-01" db="EMBL/GenBank/DDBJ databases">
        <title>A chromosome-scale assembly of European eel, Anguilla anguilla.</title>
        <authorList>
            <person name="Henkel C."/>
            <person name="Jong-Raadsen S.A."/>
            <person name="Dufour S."/>
            <person name="Weltzien F.-A."/>
            <person name="Palstra A.P."/>
            <person name="Pelster B."/>
            <person name="Spaink H.P."/>
            <person name="Van Den Thillart G.E."/>
            <person name="Jansen H."/>
            <person name="Zahm M."/>
            <person name="Klopp C."/>
            <person name="Cedric C."/>
            <person name="Louis A."/>
            <person name="Berthelot C."/>
            <person name="Parey E."/>
            <person name="Roest Crollius H."/>
            <person name="Montfort J."/>
            <person name="Robinson-Rechavi M."/>
            <person name="Bucao C."/>
            <person name="Bouchez O."/>
            <person name="Gislard M."/>
            <person name="Lluch J."/>
            <person name="Milhes M."/>
            <person name="Lampietro C."/>
            <person name="Lopez Roques C."/>
            <person name="Donnadieu C."/>
            <person name="Braasch I."/>
            <person name="Desvignes T."/>
            <person name="Postlethwait J."/>
            <person name="Bobe J."/>
            <person name="Guiguen Y."/>
            <person name="Dirks R."/>
        </authorList>
    </citation>
    <scope>NUCLEOTIDE SEQUENCE</scope>
    <source>
        <strain evidence="6">Tag_6206</strain>
        <tissue evidence="6">Liver</tissue>
    </source>
</reference>
<comment type="caution">
    <text evidence="6">The sequence shown here is derived from an EMBL/GenBank/DDBJ whole genome shotgun (WGS) entry which is preliminary data.</text>
</comment>
<keyword evidence="4" id="KW-0325">Glycoprotein</keyword>
<gene>
    <name evidence="6" type="ORF">ANANG_G00052900</name>
</gene>
<proteinExistence type="predicted"/>
<evidence type="ECO:0000256" key="2">
    <source>
        <dbReference type="ARBA" id="ARBA00022729"/>
    </source>
</evidence>
<dbReference type="PANTHER" id="PTHR12080:SF134">
    <property type="entry name" value="CD48 ANTIGEN"/>
    <property type="match status" value="1"/>
</dbReference>